<organism evidence="1 2">
    <name type="scientific">Brevibacillus parabrevis</name>
    <dbReference type="NCBI Taxonomy" id="54914"/>
    <lineage>
        <taxon>Bacteria</taxon>
        <taxon>Bacillati</taxon>
        <taxon>Bacillota</taxon>
        <taxon>Bacilli</taxon>
        <taxon>Bacillales</taxon>
        <taxon>Paenibacillaceae</taxon>
        <taxon>Brevibacillus</taxon>
    </lineage>
</organism>
<evidence type="ECO:0000313" key="2">
    <source>
        <dbReference type="Proteomes" id="UP000316882"/>
    </source>
</evidence>
<comment type="caution">
    <text evidence="1">The sequence shown here is derived from an EMBL/GenBank/DDBJ whole genome shotgun (WGS) entry which is preliminary data.</text>
</comment>
<dbReference type="Proteomes" id="UP000316882">
    <property type="component" value="Unassembled WGS sequence"/>
</dbReference>
<sequence length="136" mass="15738">MKLTVYFDGQFWVGVVEHVENARLTACRFLFGSEPKDGEVLDFVLHRLLPGLDDTRQSVQVKAAVATKINPKRLARQVAKELRQKGASTFAQEAIKLDWEARKVEKKVLSRKQKLELQEQKWQQKVQKAKEKHRGK</sequence>
<dbReference type="Pfam" id="PF11208">
    <property type="entry name" value="DUF2992"/>
    <property type="match status" value="1"/>
</dbReference>
<dbReference type="EMBL" id="BJMH01000030">
    <property type="protein sequence ID" value="GEB34922.1"/>
    <property type="molecule type" value="Genomic_DNA"/>
</dbReference>
<protein>
    <recommendedName>
        <fullName evidence="3">DUF2992 domain-containing protein</fullName>
    </recommendedName>
</protein>
<keyword evidence="2" id="KW-1185">Reference proteome</keyword>
<accession>A0A4Y3PK90</accession>
<dbReference type="RefSeq" id="WP_122966841.1">
    <property type="nucleotide sequence ID" value="NZ_BJMH01000030.1"/>
</dbReference>
<dbReference type="STRING" id="54914.AV540_03310"/>
<evidence type="ECO:0008006" key="3">
    <source>
        <dbReference type="Google" id="ProtNLM"/>
    </source>
</evidence>
<dbReference type="PIRSF" id="PIRSF021328">
    <property type="entry name" value="UCP021328"/>
    <property type="match status" value="1"/>
</dbReference>
<dbReference type="AlphaFoldDB" id="A0A4Y3PK90"/>
<proteinExistence type="predicted"/>
<reference evidence="1 2" key="1">
    <citation type="submission" date="2019-06" db="EMBL/GenBank/DDBJ databases">
        <title>Whole genome shotgun sequence of Brevibacillus parabrevis NBRC 12334.</title>
        <authorList>
            <person name="Hosoyama A."/>
            <person name="Uohara A."/>
            <person name="Ohji S."/>
            <person name="Ichikawa N."/>
        </authorList>
    </citation>
    <scope>NUCLEOTIDE SEQUENCE [LARGE SCALE GENOMIC DNA]</scope>
    <source>
        <strain evidence="1 2">NBRC 12334</strain>
    </source>
</reference>
<name>A0A4Y3PK90_BREPA</name>
<evidence type="ECO:0000313" key="1">
    <source>
        <dbReference type="EMBL" id="GEB34922.1"/>
    </source>
</evidence>
<dbReference type="InterPro" id="IPR016787">
    <property type="entry name" value="UCP021328"/>
</dbReference>
<gene>
    <name evidence="1" type="primary">yjdF</name>
    <name evidence="1" type="ORF">BPA01_45020</name>
</gene>